<organism evidence="1 2">
    <name type="scientific">Phytophthora fragariae</name>
    <dbReference type="NCBI Taxonomy" id="53985"/>
    <lineage>
        <taxon>Eukaryota</taxon>
        <taxon>Sar</taxon>
        <taxon>Stramenopiles</taxon>
        <taxon>Oomycota</taxon>
        <taxon>Peronosporomycetes</taxon>
        <taxon>Peronosporales</taxon>
        <taxon>Peronosporaceae</taxon>
        <taxon>Phytophthora</taxon>
    </lineage>
</organism>
<reference evidence="1 2" key="1">
    <citation type="submission" date="2018-09" db="EMBL/GenBank/DDBJ databases">
        <title>Genomic investigation of the strawberry pathogen Phytophthora fragariae indicates pathogenicity is determined by transcriptional variation in three key races.</title>
        <authorList>
            <person name="Adams T.M."/>
            <person name="Armitage A.D."/>
            <person name="Sobczyk M.K."/>
            <person name="Bates H.J."/>
            <person name="Dunwell J.M."/>
            <person name="Nellist C.F."/>
            <person name="Harrison R.J."/>
        </authorList>
    </citation>
    <scope>NUCLEOTIDE SEQUENCE [LARGE SCALE GENOMIC DNA]</scope>
    <source>
        <strain evidence="1 2">NOV-77</strain>
    </source>
</reference>
<dbReference type="EMBL" id="QXFY01000336">
    <property type="protein sequence ID" value="KAE9347490.1"/>
    <property type="molecule type" value="Genomic_DNA"/>
</dbReference>
<proteinExistence type="predicted"/>
<sequence>MKKKLQTKKKMDKKMKLILAVVKENKSEEKGFWKRLLFS</sequence>
<name>A0A6G0S1P1_9STRA</name>
<dbReference type="AlphaFoldDB" id="A0A6G0S1P1"/>
<accession>A0A6G0S1P1</accession>
<evidence type="ECO:0000313" key="2">
    <source>
        <dbReference type="Proteomes" id="UP000486351"/>
    </source>
</evidence>
<evidence type="ECO:0000313" key="1">
    <source>
        <dbReference type="EMBL" id="KAE9347490.1"/>
    </source>
</evidence>
<comment type="caution">
    <text evidence="1">The sequence shown here is derived from an EMBL/GenBank/DDBJ whole genome shotgun (WGS) entry which is preliminary data.</text>
</comment>
<gene>
    <name evidence="1" type="ORF">PF008_g7785</name>
</gene>
<dbReference type="Proteomes" id="UP000486351">
    <property type="component" value="Unassembled WGS sequence"/>
</dbReference>
<protein>
    <submittedName>
        <fullName evidence="1">Uncharacterized protein</fullName>
    </submittedName>
</protein>